<keyword evidence="2" id="KW-0645">Protease</keyword>
<dbReference type="InterPro" id="IPR000994">
    <property type="entry name" value="Pept_M24"/>
</dbReference>
<proteinExistence type="predicted"/>
<name>A0A2S4HBJ4_9GAMM</name>
<dbReference type="OrthoDB" id="319775at2"/>
<evidence type="ECO:0000259" key="1">
    <source>
        <dbReference type="Pfam" id="PF00557"/>
    </source>
</evidence>
<dbReference type="EMBL" id="PQGG01000040">
    <property type="protein sequence ID" value="POP51376.1"/>
    <property type="molecule type" value="Genomic_DNA"/>
</dbReference>
<evidence type="ECO:0000313" key="2">
    <source>
        <dbReference type="EMBL" id="POP51376.1"/>
    </source>
</evidence>
<keyword evidence="2" id="KW-0031">Aminopeptidase</keyword>
<dbReference type="CDD" id="cd01066">
    <property type="entry name" value="APP_MetAP"/>
    <property type="match status" value="1"/>
</dbReference>
<dbReference type="Proteomes" id="UP000237222">
    <property type="component" value="Unassembled WGS sequence"/>
</dbReference>
<protein>
    <submittedName>
        <fullName evidence="2">Xaa-Pro aminopeptidase</fullName>
    </submittedName>
</protein>
<reference evidence="2" key="1">
    <citation type="submission" date="2018-01" db="EMBL/GenBank/DDBJ databases">
        <authorList>
            <person name="Yu X.-D."/>
        </authorList>
    </citation>
    <scope>NUCLEOTIDE SEQUENCE</scope>
    <source>
        <strain evidence="2">ZX-21</strain>
    </source>
</reference>
<dbReference type="GO" id="GO:0004177">
    <property type="term" value="F:aminopeptidase activity"/>
    <property type="evidence" value="ECO:0007669"/>
    <property type="project" value="UniProtKB-KW"/>
</dbReference>
<evidence type="ECO:0000313" key="3">
    <source>
        <dbReference type="Proteomes" id="UP000237222"/>
    </source>
</evidence>
<sequence>MSANTLSNEDLTGFRDIQRLAYDCAEAVAADLQPGVSEKDVAKKMESWLMDHGVDDWFHKPFAWFGDRTAFDGFIGFKHLGGFNPAFYPGNRRLEEGMPYILDCAPSRHGYTADIGYCGVVGENKLLDQLMDDLLEYRILLLEQVRQRLPLADISRAVDSLCARHGYEPRHKAYPFETLAHRVELLKDDGKQSHINLAHFGLRNIRELVAGGWGMLKGGDSPIWNSGKRADHAPTPGLWAVEPHLGFRGTGAKWEELLVVTETDAYWLDDDVPHVRRWQSRGLWPLEKVA</sequence>
<comment type="caution">
    <text evidence="2">The sequence shown here is derived from an EMBL/GenBank/DDBJ whole genome shotgun (WGS) entry which is preliminary data.</text>
</comment>
<feature type="domain" description="Peptidase M24" evidence="1">
    <location>
        <begin position="14"/>
        <end position="262"/>
    </location>
</feature>
<dbReference type="RefSeq" id="WP_103685711.1">
    <property type="nucleotide sequence ID" value="NZ_PQGG01000040.1"/>
</dbReference>
<accession>A0A2S4HBJ4</accession>
<dbReference type="SUPFAM" id="SSF55920">
    <property type="entry name" value="Creatinase/aminopeptidase"/>
    <property type="match status" value="1"/>
</dbReference>
<organism evidence="2 3">
    <name type="scientific">Zhongshania marina</name>
    <dbReference type="NCBI Taxonomy" id="2304603"/>
    <lineage>
        <taxon>Bacteria</taxon>
        <taxon>Pseudomonadati</taxon>
        <taxon>Pseudomonadota</taxon>
        <taxon>Gammaproteobacteria</taxon>
        <taxon>Cellvibrionales</taxon>
        <taxon>Spongiibacteraceae</taxon>
        <taxon>Zhongshania</taxon>
    </lineage>
</organism>
<dbReference type="AlphaFoldDB" id="A0A2S4HBJ4"/>
<dbReference type="InterPro" id="IPR036005">
    <property type="entry name" value="Creatinase/aminopeptidase-like"/>
</dbReference>
<dbReference type="Pfam" id="PF00557">
    <property type="entry name" value="Peptidase_M24"/>
    <property type="match status" value="1"/>
</dbReference>
<gene>
    <name evidence="2" type="ORF">C0068_17195</name>
</gene>
<keyword evidence="2" id="KW-0378">Hydrolase</keyword>
<dbReference type="Gene3D" id="3.90.230.10">
    <property type="entry name" value="Creatinase/methionine aminopeptidase superfamily"/>
    <property type="match status" value="1"/>
</dbReference>